<dbReference type="Proteomes" id="UP000233387">
    <property type="component" value="Unassembled WGS sequence"/>
</dbReference>
<accession>A0A2N3IBD6</accession>
<feature type="chain" id="PRO_5015007985" evidence="1">
    <location>
        <begin position="24"/>
        <end position="374"/>
    </location>
</feature>
<evidence type="ECO:0000259" key="2">
    <source>
        <dbReference type="Pfam" id="PF13568"/>
    </source>
</evidence>
<feature type="signal peptide" evidence="1">
    <location>
        <begin position="1"/>
        <end position="23"/>
    </location>
</feature>
<name>A0A2N3IBD6_9BACT</name>
<evidence type="ECO:0000313" key="4">
    <source>
        <dbReference type="Proteomes" id="UP000233387"/>
    </source>
</evidence>
<keyword evidence="4" id="KW-1185">Reference proteome</keyword>
<evidence type="ECO:0000256" key="1">
    <source>
        <dbReference type="SAM" id="SignalP"/>
    </source>
</evidence>
<dbReference type="Pfam" id="PF13568">
    <property type="entry name" value="OMP_b-brl_2"/>
    <property type="match status" value="1"/>
</dbReference>
<comment type="caution">
    <text evidence="3">The sequence shown here is derived from an EMBL/GenBank/DDBJ whole genome shotgun (WGS) entry which is preliminary data.</text>
</comment>
<organism evidence="3 4">
    <name type="scientific">Raineya orbicola</name>
    <dbReference type="NCBI Taxonomy" id="2016530"/>
    <lineage>
        <taxon>Bacteria</taxon>
        <taxon>Pseudomonadati</taxon>
        <taxon>Bacteroidota</taxon>
        <taxon>Cytophagia</taxon>
        <taxon>Cytophagales</taxon>
        <taxon>Raineyaceae</taxon>
        <taxon>Raineya</taxon>
    </lineage>
</organism>
<sequence>MNKYYWRYLLLLGLFFTAWRVSAQQEGQSDCSIKLQESENAFDDGSLSNSILLLKDCLEKGDFNQEERVRAYRLLTIIHLYRNQDKEAEEFMHQLLRTNPEYRLRPNDPTEFAELYRKFRIRPYLIVGGNAGANLSQIRVTQLFSTDNPANQEMLYTNLLGFQFGGIISRPITNFIEILLQPNLVSYRYRFEAQYFGFARLLATEAQTRFDLPLILKYNFKNKYNFNLLGVNPYVMAGATPHFLISASLNAQRNDINQDGDVERSVEGKAISMKELRNSLTFSVLAGMGVEYKIGLGHLFVELRYQAGLNNMVKSVNRYILQEEIARYGFLDNDYTLSAIMLSLGYNYPLYNPKIQKRKLKKVSEDIKIENLDK</sequence>
<dbReference type="OrthoDB" id="977825at2"/>
<proteinExistence type="predicted"/>
<dbReference type="RefSeq" id="WP_101359193.1">
    <property type="nucleotide sequence ID" value="NZ_NKXO01000031.1"/>
</dbReference>
<dbReference type="AlphaFoldDB" id="A0A2N3IBD6"/>
<dbReference type="InterPro" id="IPR025665">
    <property type="entry name" value="Beta-barrel_OMP_2"/>
</dbReference>
<dbReference type="EMBL" id="NKXO01000031">
    <property type="protein sequence ID" value="PKQ67652.1"/>
    <property type="molecule type" value="Genomic_DNA"/>
</dbReference>
<evidence type="ECO:0000313" key="3">
    <source>
        <dbReference type="EMBL" id="PKQ67652.1"/>
    </source>
</evidence>
<protein>
    <submittedName>
        <fullName evidence="3">Outer membrane protein beta-barrel domain</fullName>
    </submittedName>
</protein>
<keyword evidence="1" id="KW-0732">Signal</keyword>
<reference evidence="3 4" key="1">
    <citation type="submission" date="2017-06" db="EMBL/GenBank/DDBJ databases">
        <title>Raineya orbicola gen. nov., sp. nov. a slightly thermophilic bacterium of the phylum Bacteroidetes and the description of Raineyaceae fam. nov.</title>
        <authorList>
            <person name="Albuquerque L."/>
            <person name="Polonia A.R.M."/>
            <person name="Barroso C."/>
            <person name="Froufe H.J.C."/>
            <person name="Lage O."/>
            <person name="Lobo-Da-Cunha A."/>
            <person name="Egas C."/>
            <person name="Da Costa M.S."/>
        </authorList>
    </citation>
    <scope>NUCLEOTIDE SEQUENCE [LARGE SCALE GENOMIC DNA]</scope>
    <source>
        <strain evidence="3 4">SPSPC-11</strain>
    </source>
</reference>
<feature type="domain" description="Outer membrane protein beta-barrel" evidence="2">
    <location>
        <begin position="125"/>
        <end position="312"/>
    </location>
</feature>
<gene>
    <name evidence="3" type="ORF">Rain11_1927</name>
</gene>